<gene>
    <name evidence="2" type="ORF">FG476_06445</name>
</gene>
<dbReference type="InterPro" id="IPR046513">
    <property type="entry name" value="DUF6691"/>
</dbReference>
<reference evidence="2" key="1">
    <citation type="submission" date="2019-05" db="EMBL/GenBank/DDBJ databases">
        <authorList>
            <person name="Castillo A."/>
            <person name="Giampetruzzi A."/>
            <person name="Landa B."/>
            <person name="Saponari M."/>
            <person name="Almeida R.P.P."/>
            <person name="Moralejo E."/>
            <person name="Marco-Noales E."/>
            <person name="Velasco-Amo M.P."/>
            <person name="Roman-Ecija M."/>
            <person name="Navarro I."/>
            <person name="Monterde A."/>
            <person name="Barbe S."/>
        </authorList>
    </citation>
    <scope>NUCLEOTIDE SEQUENCE</scope>
    <source>
        <strain evidence="2">XYL1981</strain>
    </source>
</reference>
<evidence type="ECO:0000256" key="1">
    <source>
        <dbReference type="SAM" id="Phobius"/>
    </source>
</evidence>
<dbReference type="EMBL" id="VDCJ01000343">
    <property type="protein sequence ID" value="MRU23727.1"/>
    <property type="molecule type" value="Genomic_DNA"/>
</dbReference>
<keyword evidence="1" id="KW-0812">Transmembrane</keyword>
<protein>
    <submittedName>
        <fullName evidence="2">YeeE/YedE family protein</fullName>
    </submittedName>
</protein>
<keyword evidence="1" id="KW-0472">Membrane</keyword>
<dbReference type="RefSeq" id="WP_004084540.1">
    <property type="nucleotide sequence ID" value="NZ_CP047134.1"/>
</dbReference>
<name>A0A9Q4QSQ1_XYLFS</name>
<comment type="caution">
    <text evidence="2">The sequence shown here is derived from an EMBL/GenBank/DDBJ whole genome shotgun (WGS) entry which is preliminary data.</text>
</comment>
<dbReference type="AlphaFoldDB" id="A0A9Q4QSQ1"/>
<reference evidence="2" key="2">
    <citation type="journal article" date="2020" name="Appl. Environ. Microbiol.">
        <title>Multiple intercontinental introductions associated with the emergence of a plant pathogen in Europe.</title>
        <authorList>
            <person name="Landa B.B."/>
            <person name="Castillo A.I."/>
            <person name="Giampetruzzi A."/>
            <person name="Kahn A."/>
            <person name="Roman-Ecija M."/>
            <person name="Velasco-Amo M.P."/>
            <person name="Navas-Cortes J.A."/>
            <person name="Marco-Noales E."/>
            <person name="Barbe S."/>
            <person name="Moralejo E."/>
            <person name="Coletta-Filho H.D."/>
            <person name="Saldarelli P."/>
            <person name="Saponari M."/>
            <person name="Almeida R.P.P."/>
        </authorList>
    </citation>
    <scope>NUCLEOTIDE SEQUENCE</scope>
    <source>
        <strain evidence="2">XYL1981</strain>
    </source>
</reference>
<keyword evidence="1" id="KW-1133">Transmembrane helix</keyword>
<evidence type="ECO:0000313" key="2">
    <source>
        <dbReference type="EMBL" id="MRU23727.1"/>
    </source>
</evidence>
<proteinExistence type="predicted"/>
<evidence type="ECO:0000313" key="3">
    <source>
        <dbReference type="Proteomes" id="UP000474061"/>
    </source>
</evidence>
<organism evidence="2 3">
    <name type="scientific">Xylella fastidiosa subsp. multiplex</name>
    <dbReference type="NCBI Taxonomy" id="644357"/>
    <lineage>
        <taxon>Bacteria</taxon>
        <taxon>Pseudomonadati</taxon>
        <taxon>Pseudomonadota</taxon>
        <taxon>Gammaproteobacteria</taxon>
        <taxon>Lysobacterales</taxon>
        <taxon>Lysobacteraceae</taxon>
        <taxon>Xylella</taxon>
    </lineage>
</organism>
<feature type="transmembrane region" description="Helical" evidence="1">
    <location>
        <begin position="50"/>
        <end position="68"/>
    </location>
</feature>
<feature type="transmembrane region" description="Helical" evidence="1">
    <location>
        <begin position="115"/>
        <end position="138"/>
    </location>
</feature>
<dbReference type="Pfam" id="PF20398">
    <property type="entry name" value="DUF6691"/>
    <property type="match status" value="1"/>
</dbReference>
<accession>A0A9Q4QSQ1</accession>
<sequence>MNLHFYPTLRFTVALAAGLLFGFGLALSEMINPIRVLSFLNVASGHWNPSLLFVLGSALAVAFPGMALQRRLKRPLLDECFHLPSKKVIDRRIVFGSAIFGTGWGLTGLCPGPAIASLSTGLGSVLLFVAAMAAGMIIHDRIVVRSLS</sequence>
<feature type="transmembrane region" description="Helical" evidence="1">
    <location>
        <begin position="89"/>
        <end position="109"/>
    </location>
</feature>
<dbReference type="Proteomes" id="UP000474061">
    <property type="component" value="Unassembled WGS sequence"/>
</dbReference>